<keyword evidence="2" id="KW-1185">Reference proteome</keyword>
<organism evidence="1 2">
    <name type="scientific">Cichorium intybus</name>
    <name type="common">Chicory</name>
    <dbReference type="NCBI Taxonomy" id="13427"/>
    <lineage>
        <taxon>Eukaryota</taxon>
        <taxon>Viridiplantae</taxon>
        <taxon>Streptophyta</taxon>
        <taxon>Embryophyta</taxon>
        <taxon>Tracheophyta</taxon>
        <taxon>Spermatophyta</taxon>
        <taxon>Magnoliopsida</taxon>
        <taxon>eudicotyledons</taxon>
        <taxon>Gunneridae</taxon>
        <taxon>Pentapetalae</taxon>
        <taxon>asterids</taxon>
        <taxon>campanulids</taxon>
        <taxon>Asterales</taxon>
        <taxon>Asteraceae</taxon>
        <taxon>Cichorioideae</taxon>
        <taxon>Cichorieae</taxon>
        <taxon>Cichoriinae</taxon>
        <taxon>Cichorium</taxon>
    </lineage>
</organism>
<evidence type="ECO:0000313" key="1">
    <source>
        <dbReference type="EMBL" id="KAI3711109.1"/>
    </source>
</evidence>
<reference evidence="1 2" key="2">
    <citation type="journal article" date="2022" name="Mol. Ecol. Resour.">
        <title>The genomes of chicory, endive, great burdock and yacon provide insights into Asteraceae paleo-polyploidization history and plant inulin production.</title>
        <authorList>
            <person name="Fan W."/>
            <person name="Wang S."/>
            <person name="Wang H."/>
            <person name="Wang A."/>
            <person name="Jiang F."/>
            <person name="Liu H."/>
            <person name="Zhao H."/>
            <person name="Xu D."/>
            <person name="Zhang Y."/>
        </authorList>
    </citation>
    <scope>NUCLEOTIDE SEQUENCE [LARGE SCALE GENOMIC DNA]</scope>
    <source>
        <strain evidence="2">cv. Punajuju</strain>
        <tissue evidence="1">Leaves</tissue>
    </source>
</reference>
<dbReference type="Proteomes" id="UP001055811">
    <property type="component" value="Linkage Group LG07"/>
</dbReference>
<proteinExistence type="predicted"/>
<dbReference type="EMBL" id="CM042015">
    <property type="protein sequence ID" value="KAI3711109.1"/>
    <property type="molecule type" value="Genomic_DNA"/>
</dbReference>
<gene>
    <name evidence="1" type="ORF">L2E82_40960</name>
</gene>
<protein>
    <submittedName>
        <fullName evidence="1">Uncharacterized protein</fullName>
    </submittedName>
</protein>
<evidence type="ECO:0000313" key="2">
    <source>
        <dbReference type="Proteomes" id="UP001055811"/>
    </source>
</evidence>
<reference evidence="2" key="1">
    <citation type="journal article" date="2022" name="Mol. Ecol. Resour.">
        <title>The genomes of chicory, endive, great burdock and yacon provide insights into Asteraceae palaeo-polyploidization history and plant inulin production.</title>
        <authorList>
            <person name="Fan W."/>
            <person name="Wang S."/>
            <person name="Wang H."/>
            <person name="Wang A."/>
            <person name="Jiang F."/>
            <person name="Liu H."/>
            <person name="Zhao H."/>
            <person name="Xu D."/>
            <person name="Zhang Y."/>
        </authorList>
    </citation>
    <scope>NUCLEOTIDE SEQUENCE [LARGE SCALE GENOMIC DNA]</scope>
    <source>
        <strain evidence="2">cv. Punajuju</strain>
    </source>
</reference>
<accession>A0ACB9AM40</accession>
<sequence length="69" mass="8145">MRLIRVCSEEAIELGRQVASGACPYCEGKVEAVDTESKWRFCCLPISYVNKRKYFCTLCFRRLVLYDYY</sequence>
<comment type="caution">
    <text evidence="1">The sequence shown here is derived from an EMBL/GenBank/DDBJ whole genome shotgun (WGS) entry which is preliminary data.</text>
</comment>
<name>A0ACB9AM40_CICIN</name>